<dbReference type="Proteomes" id="UP000292262">
    <property type="component" value="Unassembled WGS sequence"/>
</dbReference>
<reference evidence="8 9" key="1">
    <citation type="submission" date="2019-02" db="EMBL/GenBank/DDBJ databases">
        <title>Genomic Encyclopedia of Type Strains, Phase IV (KMG-IV): sequencing the most valuable type-strain genomes for metagenomic binning, comparative biology and taxonomic classification.</title>
        <authorList>
            <person name="Goeker M."/>
        </authorList>
    </citation>
    <scope>NUCLEOTIDE SEQUENCE [LARGE SCALE GENOMIC DNA]</scope>
    <source>
        <strain evidence="8 9">DSM 17196</strain>
    </source>
</reference>
<dbReference type="PANTHER" id="PTHR19277">
    <property type="entry name" value="PENTRAXIN"/>
    <property type="match status" value="1"/>
</dbReference>
<dbReference type="NCBIfam" id="TIGR04183">
    <property type="entry name" value="Por_Secre_tail"/>
    <property type="match status" value="1"/>
</dbReference>
<dbReference type="CDD" id="cd00110">
    <property type="entry name" value="LamG"/>
    <property type="match status" value="2"/>
</dbReference>
<dbReference type="PANTHER" id="PTHR19277:SF125">
    <property type="entry name" value="B6"/>
    <property type="match status" value="1"/>
</dbReference>
<dbReference type="InterPro" id="IPR026444">
    <property type="entry name" value="Secre_tail"/>
</dbReference>
<dbReference type="InterPro" id="IPR013320">
    <property type="entry name" value="ConA-like_dom_sf"/>
</dbReference>
<evidence type="ECO:0000313" key="8">
    <source>
        <dbReference type="EMBL" id="RZS92452.1"/>
    </source>
</evidence>
<dbReference type="GO" id="GO:0005975">
    <property type="term" value="P:carbohydrate metabolic process"/>
    <property type="evidence" value="ECO:0007669"/>
    <property type="project" value="UniProtKB-ARBA"/>
</dbReference>
<keyword evidence="3 6" id="KW-0732">Signal</keyword>
<keyword evidence="9" id="KW-1185">Reference proteome</keyword>
<evidence type="ECO:0000256" key="6">
    <source>
        <dbReference type="SAM" id="SignalP"/>
    </source>
</evidence>
<dbReference type="GO" id="GO:0004553">
    <property type="term" value="F:hydrolase activity, hydrolyzing O-glycosyl compounds"/>
    <property type="evidence" value="ECO:0007669"/>
    <property type="project" value="UniProtKB-ARBA"/>
</dbReference>
<comment type="caution">
    <text evidence="8">The sequence shown here is derived from an EMBL/GenBank/DDBJ whole genome shotgun (WGS) entry which is preliminary data.</text>
</comment>
<dbReference type="Gene3D" id="2.60.40.10">
    <property type="entry name" value="Immunoglobulins"/>
    <property type="match status" value="1"/>
</dbReference>
<proteinExistence type="predicted"/>
<dbReference type="SMART" id="SM00560">
    <property type="entry name" value="LamGL"/>
    <property type="match status" value="1"/>
</dbReference>
<dbReference type="Pfam" id="PF13385">
    <property type="entry name" value="Laminin_G_3"/>
    <property type="match status" value="2"/>
</dbReference>
<dbReference type="SUPFAM" id="SSF49899">
    <property type="entry name" value="Concanavalin A-like lectins/glucanases"/>
    <property type="match status" value="3"/>
</dbReference>
<name>A0A4Q7P1D5_9FLAO</name>
<dbReference type="Gene3D" id="2.60.120.200">
    <property type="match status" value="3"/>
</dbReference>
<dbReference type="InterPro" id="IPR013783">
    <property type="entry name" value="Ig-like_fold"/>
</dbReference>
<sequence length="2851" mass="315579">MKKVYILLGLLLLGKAVFAQNEDGAQMVTVSQSVQSNGYTIQVGVPFLGQNMNNTERTTNPVDIRFPWEVLYLYNTFAEESFDVSKGYFGDKVLLTWSIRNNADLITNIKIYRRAYGTDDYDFISNVSPIATEYADQYVEGGVLYEYKLEAEGISHIPDLYKTFITGVGFRSPTAVITGNISYEGGNPVKDVVIKATPQGSSLNVGSALSIPASGEIEIEGLDTPITTRTTLQAWIRPASSYLDDSGNAIRAFAIRSSTNPLGANNPIEVKTKLLAASNSLQIDVAGSVYELYNYYPSGNVNDRGNDELLPVSEFNTKYVHFSIVLQDGLVPLVYINGRQINEAYRDSVHQALVDSDSSYSEPYFQVAVPTSTVAMKINGVSTDWDDIYIGGSREAHIDEIRIWNDVVNEDKIRTDFKRYISGNNSSLIAYLTANEGIGNYAFDLSRTGFNYNKNHGKLFNDFTADSDKVSWISGTGNIPTSDQLGVLGVSDSNGNYEITAIPYSGSGESFRITPLYGQHQFEPNQQLVYLGQGSEVINKIDFTDISSFVFRGKVLYDTDGVFPSFVEVNGGSFVGLTDGDEYVSGPGILDEGYNYYTKGSEKFSKGAYAYNNNNTPDDDSDDYLERYAQIPSEGVQVFVDGEIVLDENNVPVTSDSDGTFEINVPIGNHYISVKKDSHEFAYSGRFPAGSGNYFEFFEDAEESVVFLDNTRVTLVGRVVGGAVESQKTIGFGADGVFSGSYTDADGSQQNVTISSKNNIGVANLTLDYTPVGASVTPYTRYSFVTNEETGEYSVSVMPLAYEINQITGLQIASNTTLNILSANETVNMSTIPLKETPIYEYPDGSIEQGPEYHYEKSFTYRATPVLRVVEQTSDQTIDVNGDLLSTEGFEYPVYTQFGTYSITLKSFERYINYDEADEVEDLVPVIDGELNITNNLALDNSESVERDPNEASIIHYTFKGGIPSITPPFTNTLDIKYRIQGVDYEAENYIAEGIILGGQSDGSQTFITQAPDIPDIILRDPPGSESFASIEAGESITLETEYEYESNVGGSQSLKLMLGAKFEAGGGLAGPVITSENTNSVSTGISINVESEKGFDLSKTYTFNQTISTSDSPEFVGAEGDLYIGQSKNYFYGVYDDIQSSASAVDGSDNFELTNIDGQSVYLSKQKAMYFVQEPSETFFVYSQKYILASLIPNLELIIANIDNGIISEDDPGVLTRAEYVQQINLWRKAIQRNERAKYRALNDRTALKSELDTNAEDYVNDLESEINSGRLTPDVVATYREKLAQSLALKNLITDSFEDNISFDAGAGEISRSAETAIVDTEATEYELTVIEQVALELGFALNSMGLISKTKGHFRQEAEIKVNEYENTTLDISYTLKDDDPANLFSVDVVNVFDGNGPVFSTIGGATSCPYEGPEYSLFYNHSTYDAGDDDIEELVETEREQLSYATQKTEDPRISVEVASVTNIPEDNKAEFVLKLENRADFTSDAASFNYFELLIDNTTNPNNAVFNLFDNGTVVYVPYGQEVQYTLTLEKSVSDVYEYNDIRVVLQSRCDPVNVYSDVRVSAAFVPSCSEVAVTSPTENWVYNRDTAYNSDGTSNPLAINLTEFDTSFNSFQKIDLEYRLASSPTWTRLHTYYATEDFYNDAVANNETDISVITTANLSYAFAIAERSLADGLYEIRARSTCTNGTEYISDIISGTVDLTAPERFGTPLPIDGILTAGEDIQVNFNEGIVYNPSVSNIEIKGATNQLPINNNVSLYFEGTNNTAVISNPSIISGDFTFEFWMNNATTSSSATILSQEGDSFEIGIDSGLLYFNLADLSVQGAMSNDGLFHHYTFTYNKGTGEIQIFEDDRILSEGPGRVNIQFTNKNDLTIGGNSFVGNIHDLRMWNKSFTLEEAYANRYTQLVGNENNLVGYWPMNEGRGELAKDIARFKHAVLNTISWDIKPKGNSYEFDNGQYLELNNVSLVQLTNEMDATLSFWLKTDRAQEATLFSNGRGDGTDIVQADGRANKWSVAMSNAGNLSLISEGTSYELTTTNVADNGWHHIAILFNRKGSLQTYVDGALVTSNAISNVGGFYGNKIWLGARGHIDLAGVETVDQNFTGKIDEVRLWNTLRNEEQIIRDQYNEIDPENLGLMLYAKMNAPETSTGNGPSYYHDDSNQTTNVSNALLSSGIVNYTEDTPAIQPERSVIKFDVNHIINDDEMILEPVITDWASLEGQIIDITVHRMFDQANNMQLSPITWTAFVNKNEVSWYAEGYNDIVELIQENEEQSSFEITLLNKGGNNQPYTITNIPSWMSLSSTSGTLSPDSRKTITVTIDEGLAPGEYVEDLYLETDFGFDQKIQVSIKVLADDPDWTIDPTNFDYSMNIVGRVTIDGVFSNDSYDKIAAFYNGEVRGSVNLAYNASYNEYFAFLTVYSNTIQGEELTFSIWDASQGKIIQATINQEAILVFQENDVVGTLSAPAIFENTDEQTSDINLNQGWTWISLPVEDENLSDVNRLTAGMRLETSDRILSHSPSLLETYYQGNSGGSWSGTVSTNGGLSTGKMYKVYTANGEVLSLNGAAVDVNTWSFDIKENWNWLPFVIGSSQSVNEAMAYFDATDGDVIKSQNLFAVYDPINGWVGTLKYLQPGKGYMISSAMDQSFRYPAYLDLTANHMMIKNAGDQPAIDREFARYGQNMNAIVELPEGYTMLYVYDQEGNVKGTSSVKDYMNNSLAFITIYGDKYEELTFYVSNGNEQQRTTTSFEFTANEVLGTLKNPIVLEAISESFTIYPNPFTEQFTISVKAMVDQTVKVKLYNLTHQLILSTTEEVKSGEHTFTVNTNIAQGTYILQIETNTTIITKKLIKR</sequence>
<evidence type="ECO:0000256" key="2">
    <source>
        <dbReference type="ARBA" id="ARBA00022723"/>
    </source>
</evidence>
<dbReference type="InterPro" id="IPR006558">
    <property type="entry name" value="LamG-like"/>
</dbReference>
<dbReference type="OrthoDB" id="976756at2"/>
<dbReference type="InterPro" id="IPR051360">
    <property type="entry name" value="Neuronal_Pentraxin_Related"/>
</dbReference>
<dbReference type="RefSeq" id="WP_130287136.1">
    <property type="nucleotide sequence ID" value="NZ_SGXE01000003.1"/>
</dbReference>
<evidence type="ECO:0000256" key="3">
    <source>
        <dbReference type="ARBA" id="ARBA00022729"/>
    </source>
</evidence>
<feature type="domain" description="LamG-like jellyroll fold" evidence="7">
    <location>
        <begin position="1977"/>
        <end position="2122"/>
    </location>
</feature>
<evidence type="ECO:0000256" key="5">
    <source>
        <dbReference type="ARBA" id="ARBA00023157"/>
    </source>
</evidence>
<keyword evidence="4" id="KW-0106">Calcium</keyword>
<gene>
    <name evidence="8" type="ORF">EV197_2590</name>
</gene>
<feature type="signal peptide" evidence="6">
    <location>
        <begin position="1"/>
        <end position="19"/>
    </location>
</feature>
<protein>
    <submittedName>
        <fullName evidence="8">Putative secreted protein (Por secretion system target)</fullName>
    </submittedName>
</protein>
<evidence type="ECO:0000259" key="7">
    <source>
        <dbReference type="SMART" id="SM00560"/>
    </source>
</evidence>
<evidence type="ECO:0000256" key="4">
    <source>
        <dbReference type="ARBA" id="ARBA00022837"/>
    </source>
</evidence>
<dbReference type="EMBL" id="SGXE01000003">
    <property type="protein sequence ID" value="RZS92452.1"/>
    <property type="molecule type" value="Genomic_DNA"/>
</dbReference>
<comment type="cofactor">
    <cofactor evidence="1">
        <name>Ca(2+)</name>
        <dbReference type="ChEBI" id="CHEBI:29108"/>
    </cofactor>
</comment>
<dbReference type="GO" id="GO:0046872">
    <property type="term" value="F:metal ion binding"/>
    <property type="evidence" value="ECO:0007669"/>
    <property type="project" value="UniProtKB-KW"/>
</dbReference>
<keyword evidence="2" id="KW-0479">Metal-binding</keyword>
<feature type="chain" id="PRO_5020505739" evidence="6">
    <location>
        <begin position="20"/>
        <end position="2851"/>
    </location>
</feature>
<keyword evidence="5" id="KW-1015">Disulfide bond</keyword>
<accession>A0A4Q7P1D5</accession>
<evidence type="ECO:0000313" key="9">
    <source>
        <dbReference type="Proteomes" id="UP000292262"/>
    </source>
</evidence>
<dbReference type="Pfam" id="PF18962">
    <property type="entry name" value="Por_Secre_tail"/>
    <property type="match status" value="1"/>
</dbReference>
<dbReference type="InterPro" id="IPR001791">
    <property type="entry name" value="Laminin_G"/>
</dbReference>
<organism evidence="8 9">
    <name type="scientific">Aquimarina brevivitae</name>
    <dbReference type="NCBI Taxonomy" id="323412"/>
    <lineage>
        <taxon>Bacteria</taxon>
        <taxon>Pseudomonadati</taxon>
        <taxon>Bacteroidota</taxon>
        <taxon>Flavobacteriia</taxon>
        <taxon>Flavobacteriales</taxon>
        <taxon>Flavobacteriaceae</taxon>
        <taxon>Aquimarina</taxon>
    </lineage>
</organism>
<evidence type="ECO:0000256" key="1">
    <source>
        <dbReference type="ARBA" id="ARBA00001913"/>
    </source>
</evidence>